<dbReference type="PANTHER" id="PTHR22847:SF637">
    <property type="entry name" value="WD REPEAT DOMAIN 5B"/>
    <property type="match status" value="1"/>
</dbReference>
<keyword evidence="1 3" id="KW-0853">WD repeat</keyword>
<dbReference type="InterPro" id="IPR019775">
    <property type="entry name" value="WD40_repeat_CS"/>
</dbReference>
<proteinExistence type="predicted"/>
<keyword evidence="4" id="KW-0812">Transmembrane</keyword>
<evidence type="ECO:0000256" key="3">
    <source>
        <dbReference type="PROSITE-ProRule" id="PRU00221"/>
    </source>
</evidence>
<dbReference type="InterPro" id="IPR001680">
    <property type="entry name" value="WD40_rpt"/>
</dbReference>
<feature type="repeat" description="WD" evidence="3">
    <location>
        <begin position="57"/>
        <end position="98"/>
    </location>
</feature>
<dbReference type="PANTHER" id="PTHR22847">
    <property type="entry name" value="WD40 REPEAT PROTEIN"/>
    <property type="match status" value="1"/>
</dbReference>
<dbReference type="PROSITE" id="PS00678">
    <property type="entry name" value="WD_REPEATS_1"/>
    <property type="match status" value="2"/>
</dbReference>
<organism evidence="5 6">
    <name type="scientific">Candidatus Magnetobacterium casense</name>
    <dbReference type="NCBI Taxonomy" id="1455061"/>
    <lineage>
        <taxon>Bacteria</taxon>
        <taxon>Pseudomonadati</taxon>
        <taxon>Nitrospirota</taxon>
        <taxon>Thermodesulfovibrionia</taxon>
        <taxon>Thermodesulfovibrionales</taxon>
        <taxon>Candidatus Magnetobacteriaceae</taxon>
        <taxon>Candidatus Magnetobacterium</taxon>
    </lineage>
</organism>
<evidence type="ECO:0000313" key="5">
    <source>
        <dbReference type="EMBL" id="MBV6341484.1"/>
    </source>
</evidence>
<dbReference type="EMBL" id="JABXWD010000112">
    <property type="protein sequence ID" value="MBV6341484.1"/>
    <property type="molecule type" value="Genomic_DNA"/>
</dbReference>
<keyword evidence="4" id="KW-1133">Transmembrane helix</keyword>
<sequence>MAGNGTRHINTLKLVSGGGVEGVKGVLRGWGVVVASLVVCVCLLGCDSPKKAEIFLQVGHAGSVNSISYSPDGRFIASGSGDKTVKIWDASTGALILTLSGHTDFVRSVSYSPDGRFIASGSGDNTVKIWNASTGGLIWTLAGHTNSVSSVSYSPDGRFIASGSGDNTIRIADANTGSLTMTIALLPANEWLTFNADNLFYASSLQGDEYAAVRFDNALWPVYPLKYYRKELQRPDAVKLFGQPQPKIKPKWDTRENKGLWIALFSTIALLVLVAGWYLRYRVYSKKKIGSLSKERDKYSQEVKTKDERLAEKTLESDRLKNAGKTEITAPYHPIDNPYRPGPPLTTGHVSFVGREEQFNEVIAGTTKIAGHCFIVTGERRVGKTSFVYALKEKLDAGIRHAFVDIQGLTGRSTAGLFYELSTSLCDAAGIEFNLALGDFKKNPFDAFAGVLKGLEKVLGDTRILLIIDEFEVLQDQIDKNIWPEEVLHVIRGIIQHRKCFIVMFCGTYRLHKLRSDQWGILFGIAHTIKMDALPKTDAEQLIRLCKIDISTAAVERILAFTGSHPYYLQIVSSTMINHLNNVKRLNVIDADLTVIFRKCMEGDLENALDYIWSGVLGENATGRLLLSLLSGLHPEPAQWIGMDDIKEGCKKFCDAKTLHATLEELAGRQLIVARASAEKKDFDYRCKTGMLHQWLRERKPFQNTFEIEYNKGKT</sequence>
<name>A0ABS6RZJ7_9BACT</name>
<dbReference type="PROSITE" id="PS50294">
    <property type="entry name" value="WD_REPEATS_REGION"/>
    <property type="match status" value="3"/>
</dbReference>
<feature type="repeat" description="WD" evidence="3">
    <location>
        <begin position="141"/>
        <end position="182"/>
    </location>
</feature>
<evidence type="ECO:0000256" key="2">
    <source>
        <dbReference type="ARBA" id="ARBA00022737"/>
    </source>
</evidence>
<gene>
    <name evidence="5" type="ORF">HWQ67_07785</name>
</gene>
<dbReference type="PROSITE" id="PS50082">
    <property type="entry name" value="WD_REPEATS_2"/>
    <property type="match status" value="3"/>
</dbReference>
<accession>A0ABS6RZJ7</accession>
<protein>
    <recommendedName>
        <fullName evidence="7">AAA+ ATPase domain-containing protein</fullName>
    </recommendedName>
</protein>
<dbReference type="CDD" id="cd00200">
    <property type="entry name" value="WD40"/>
    <property type="match status" value="1"/>
</dbReference>
<keyword evidence="2" id="KW-0677">Repeat</keyword>
<dbReference type="SMART" id="SM00320">
    <property type="entry name" value="WD40"/>
    <property type="match status" value="3"/>
</dbReference>
<keyword evidence="6" id="KW-1185">Reference proteome</keyword>
<reference evidence="5 6" key="1">
    <citation type="journal article" date="2020" name="J Geophys Res Biogeosci">
        <title>Magnetotaxis as an Adaptation to Enable Bacterial Shuttling of Microbial Sulfur and Sulfur Cycling Across Aquatic Oxic#Anoxic Interfaces.</title>
        <authorList>
            <person name="Li J."/>
            <person name="Liu P."/>
            <person name="Wang J."/>
            <person name="Roberts A.P."/>
            <person name="Pan Y."/>
        </authorList>
    </citation>
    <scope>NUCLEOTIDE SEQUENCE [LARGE SCALE GENOMIC DNA]</scope>
    <source>
        <strain evidence="5 6">MYR-1_YQ</strain>
    </source>
</reference>
<keyword evidence="4" id="KW-0472">Membrane</keyword>
<comment type="caution">
    <text evidence="5">The sequence shown here is derived from an EMBL/GenBank/DDBJ whole genome shotgun (WGS) entry which is preliminary data.</text>
</comment>
<evidence type="ECO:0000313" key="6">
    <source>
        <dbReference type="Proteomes" id="UP001196980"/>
    </source>
</evidence>
<dbReference type="Pfam" id="PF00400">
    <property type="entry name" value="WD40"/>
    <property type="match status" value="3"/>
</dbReference>
<evidence type="ECO:0008006" key="7">
    <source>
        <dbReference type="Google" id="ProtNLM"/>
    </source>
</evidence>
<feature type="repeat" description="WD" evidence="3">
    <location>
        <begin position="99"/>
        <end position="140"/>
    </location>
</feature>
<evidence type="ECO:0000256" key="1">
    <source>
        <dbReference type="ARBA" id="ARBA00022574"/>
    </source>
</evidence>
<feature type="transmembrane region" description="Helical" evidence="4">
    <location>
        <begin position="259"/>
        <end position="279"/>
    </location>
</feature>
<dbReference type="Proteomes" id="UP001196980">
    <property type="component" value="Unassembled WGS sequence"/>
</dbReference>
<evidence type="ECO:0000256" key="4">
    <source>
        <dbReference type="SAM" id="Phobius"/>
    </source>
</evidence>
<dbReference type="RefSeq" id="WP_218252119.1">
    <property type="nucleotide sequence ID" value="NZ_JABXWD010000112.1"/>
</dbReference>